<dbReference type="PANTHER" id="PTHR47466">
    <property type="match status" value="1"/>
</dbReference>
<evidence type="ECO:0000256" key="1">
    <source>
        <dbReference type="ARBA" id="ARBA00008721"/>
    </source>
</evidence>
<dbReference type="GO" id="GO:0008237">
    <property type="term" value="F:metallopeptidase activity"/>
    <property type="evidence" value="ECO:0007669"/>
    <property type="project" value="UniProtKB-KW"/>
</dbReference>
<keyword evidence="5" id="KW-0378">Hydrolase</keyword>
<dbReference type="CDD" id="cd04275">
    <property type="entry name" value="ZnMc_pappalysin_like"/>
    <property type="match status" value="1"/>
</dbReference>
<keyword evidence="11" id="KW-1185">Reference proteome</keyword>
<evidence type="ECO:0000313" key="11">
    <source>
        <dbReference type="Proteomes" id="UP000285575"/>
    </source>
</evidence>
<keyword evidence="6" id="KW-0862">Zinc</keyword>
<keyword evidence="2 10" id="KW-0645">Protease</keyword>
<keyword evidence="7 10" id="KW-0482">Metalloprotease</keyword>
<evidence type="ECO:0000256" key="7">
    <source>
        <dbReference type="ARBA" id="ARBA00023049"/>
    </source>
</evidence>
<dbReference type="Gene3D" id="3.40.390.10">
    <property type="entry name" value="Collagenase (Catalytic Domain)"/>
    <property type="match status" value="1"/>
</dbReference>
<name>A0A437RLX2_9BURK</name>
<evidence type="ECO:0000256" key="5">
    <source>
        <dbReference type="ARBA" id="ARBA00022801"/>
    </source>
</evidence>
<dbReference type="GO" id="GO:0046872">
    <property type="term" value="F:metal ion binding"/>
    <property type="evidence" value="ECO:0007669"/>
    <property type="project" value="UniProtKB-KW"/>
</dbReference>
<dbReference type="Pfam" id="PF05572">
    <property type="entry name" value="Peptidase_M43"/>
    <property type="match status" value="1"/>
</dbReference>
<comment type="similarity">
    <text evidence="1">Belongs to the peptidase M43B family.</text>
</comment>
<evidence type="ECO:0000256" key="2">
    <source>
        <dbReference type="ARBA" id="ARBA00022670"/>
    </source>
</evidence>
<feature type="domain" description="Peptidase M43 pregnancy-associated plasma-A" evidence="9">
    <location>
        <begin position="171"/>
        <end position="293"/>
    </location>
</feature>
<keyword evidence="3" id="KW-0479">Metal-binding</keyword>
<keyword evidence="4" id="KW-0732">Signal</keyword>
<dbReference type="OrthoDB" id="6278496at2"/>
<dbReference type="GO" id="GO:0006508">
    <property type="term" value="P:proteolysis"/>
    <property type="evidence" value="ECO:0007669"/>
    <property type="project" value="UniProtKB-KW"/>
</dbReference>
<sequence length="301" mass="31722">MSLCAFTASAQTRAPFVIDGHAFTSQDAFVKAGKRCASPVFDIDQMMEIDTFILNNRGGPNNPFRPGMTEPPQSAVTGGQIQVYVHVITRANGTGGVTTAQIQQQIQVLNTGFASTGWTYNLAGVTTTANDAWYTMQPGTVAETQAKNALRVGTAETLNMYIAGIGGGLLGWATFPSSYAGAPKMDGVVLLNQSLPGGTAAPYNLGDTGTHEVGHWMGLYHTFQGGCSRNATGGGDLVADTPAERSAAYGCPTGRNSCTNIAGNDPITNFMDYTDDACMFQFTAGQDARMDAAFSAYRFGR</sequence>
<evidence type="ECO:0000259" key="9">
    <source>
        <dbReference type="Pfam" id="PF05572"/>
    </source>
</evidence>
<evidence type="ECO:0000313" key="10">
    <source>
        <dbReference type="EMBL" id="RVU47800.1"/>
    </source>
</evidence>
<dbReference type="SUPFAM" id="SSF55486">
    <property type="entry name" value="Metalloproteases ('zincins'), catalytic domain"/>
    <property type="match status" value="1"/>
</dbReference>
<evidence type="ECO:0000256" key="3">
    <source>
        <dbReference type="ARBA" id="ARBA00022723"/>
    </source>
</evidence>
<evidence type="ECO:0000256" key="4">
    <source>
        <dbReference type="ARBA" id="ARBA00022729"/>
    </source>
</evidence>
<comment type="caution">
    <text evidence="10">The sequence shown here is derived from an EMBL/GenBank/DDBJ whole genome shotgun (WGS) entry which is preliminary data.</text>
</comment>
<dbReference type="InterPro" id="IPR024079">
    <property type="entry name" value="MetalloPept_cat_dom_sf"/>
</dbReference>
<reference evidence="10 11" key="1">
    <citation type="submission" date="2019-01" db="EMBL/GenBank/DDBJ databases">
        <authorList>
            <person name="Chen W.-M."/>
        </authorList>
    </citation>
    <scope>NUCLEOTIDE SEQUENCE [LARGE SCALE GENOMIC DNA]</scope>
    <source>
        <strain evidence="10 11">KYPY4</strain>
    </source>
</reference>
<evidence type="ECO:0000256" key="6">
    <source>
        <dbReference type="ARBA" id="ARBA00022833"/>
    </source>
</evidence>
<proteinExistence type="inferred from homology"/>
<protein>
    <submittedName>
        <fullName evidence="10">Zinc metalloprotease</fullName>
    </submittedName>
</protein>
<dbReference type="AlphaFoldDB" id="A0A437RLX2"/>
<dbReference type="PANTHER" id="PTHR47466:SF1">
    <property type="entry name" value="METALLOPROTEASE MEP1 (AFU_ORTHOLOGUE AFUA_1G07730)-RELATED"/>
    <property type="match status" value="1"/>
</dbReference>
<keyword evidence="8" id="KW-1015">Disulfide bond</keyword>
<dbReference type="Proteomes" id="UP000285575">
    <property type="component" value="Unassembled WGS sequence"/>
</dbReference>
<organism evidence="10 11">
    <name type="scientific">Rubrivivax rivuli</name>
    <dbReference type="NCBI Taxonomy" id="1862385"/>
    <lineage>
        <taxon>Bacteria</taxon>
        <taxon>Pseudomonadati</taxon>
        <taxon>Pseudomonadota</taxon>
        <taxon>Betaproteobacteria</taxon>
        <taxon>Burkholderiales</taxon>
        <taxon>Sphaerotilaceae</taxon>
        <taxon>Rubrivivax</taxon>
    </lineage>
</organism>
<evidence type="ECO:0000256" key="8">
    <source>
        <dbReference type="ARBA" id="ARBA00023157"/>
    </source>
</evidence>
<gene>
    <name evidence="10" type="ORF">EOE66_05490</name>
</gene>
<dbReference type="InterPro" id="IPR008754">
    <property type="entry name" value="Peptidase_M43"/>
</dbReference>
<dbReference type="EMBL" id="SACR01000002">
    <property type="protein sequence ID" value="RVU47800.1"/>
    <property type="molecule type" value="Genomic_DNA"/>
</dbReference>
<accession>A0A437RLX2</accession>